<reference evidence="1" key="2">
    <citation type="submission" date="2021-01" db="UniProtKB">
        <authorList>
            <consortium name="EnsemblMetazoa"/>
        </authorList>
    </citation>
    <scope>IDENTIFICATION</scope>
</reference>
<dbReference type="EnsemblMetazoa" id="XM_030983800">
    <property type="protein sequence ID" value="XP_030839660"/>
    <property type="gene ID" value="LOC115923345"/>
</dbReference>
<dbReference type="Proteomes" id="UP000007110">
    <property type="component" value="Unassembled WGS sequence"/>
</dbReference>
<dbReference type="InParanoid" id="A0A7M7NPU3"/>
<dbReference type="InterPro" id="IPR027417">
    <property type="entry name" value="P-loop_NTPase"/>
</dbReference>
<dbReference type="GeneID" id="115923345"/>
<dbReference type="RefSeq" id="XP_030839660.1">
    <property type="nucleotide sequence ID" value="XM_030983800.1"/>
</dbReference>
<reference evidence="2" key="1">
    <citation type="submission" date="2015-02" db="EMBL/GenBank/DDBJ databases">
        <title>Genome sequencing for Strongylocentrotus purpuratus.</title>
        <authorList>
            <person name="Murali S."/>
            <person name="Liu Y."/>
            <person name="Vee V."/>
            <person name="English A."/>
            <person name="Wang M."/>
            <person name="Skinner E."/>
            <person name="Han Y."/>
            <person name="Muzny D.M."/>
            <person name="Worley K.C."/>
            <person name="Gibbs R.A."/>
        </authorList>
    </citation>
    <scope>NUCLEOTIDE SEQUENCE</scope>
</reference>
<dbReference type="AlphaFoldDB" id="A0A7M7NPU3"/>
<dbReference type="Gene3D" id="3.40.50.300">
    <property type="entry name" value="P-loop containing nucleotide triphosphate hydrolases"/>
    <property type="match status" value="1"/>
</dbReference>
<evidence type="ECO:0000313" key="2">
    <source>
        <dbReference type="Proteomes" id="UP000007110"/>
    </source>
</evidence>
<sequence length="72" mass="8726">MTVNRDPYDRVISSYFYCLKSRDTLYNLNKWFAVIGLVEEFDISLQLFEATFGLPFKKFFTGKKQMPLWMYY</sequence>
<protein>
    <submittedName>
        <fullName evidence="1">Uncharacterized protein</fullName>
    </submittedName>
</protein>
<name>A0A7M7NPU3_STRPU</name>
<organism evidence="1 2">
    <name type="scientific">Strongylocentrotus purpuratus</name>
    <name type="common">Purple sea urchin</name>
    <dbReference type="NCBI Taxonomy" id="7668"/>
    <lineage>
        <taxon>Eukaryota</taxon>
        <taxon>Metazoa</taxon>
        <taxon>Echinodermata</taxon>
        <taxon>Eleutherozoa</taxon>
        <taxon>Echinozoa</taxon>
        <taxon>Echinoidea</taxon>
        <taxon>Euechinoidea</taxon>
        <taxon>Echinacea</taxon>
        <taxon>Camarodonta</taxon>
        <taxon>Echinidea</taxon>
        <taxon>Strongylocentrotidae</taxon>
        <taxon>Strongylocentrotus</taxon>
    </lineage>
</organism>
<proteinExistence type="predicted"/>
<keyword evidence="2" id="KW-1185">Reference proteome</keyword>
<accession>A0A7M7NPU3</accession>
<evidence type="ECO:0000313" key="1">
    <source>
        <dbReference type="EnsemblMetazoa" id="XP_030839660"/>
    </source>
</evidence>
<dbReference type="KEGG" id="spu:115923345"/>